<keyword evidence="3" id="KW-1185">Reference proteome</keyword>
<dbReference type="GeneID" id="93470657"/>
<dbReference type="RefSeq" id="WP_013287772.1">
    <property type="nucleotide sequence ID" value="NZ_CBDRDI010000085.1"/>
</dbReference>
<gene>
    <name evidence="1" type="ORF">CSH63_01465</name>
    <name evidence="2" type="ORF">GA0070562_3903</name>
</gene>
<dbReference type="EMBL" id="FMCQ01000004">
    <property type="protein sequence ID" value="SCE89687.1"/>
    <property type="molecule type" value="Genomic_DNA"/>
</dbReference>
<reference evidence="2 3" key="1">
    <citation type="submission" date="2016-06" db="EMBL/GenBank/DDBJ databases">
        <authorList>
            <person name="Varghese N."/>
            <person name="Submissions Spin"/>
        </authorList>
    </citation>
    <scope>NUCLEOTIDE SEQUENCE [LARGE SCALE GENOMIC DNA]</scope>
    <source>
        <strain evidence="2 3">DSM 45142</strain>
    </source>
</reference>
<accession>A0A1C4W0D9</accession>
<dbReference type="Proteomes" id="UP000267804">
    <property type="component" value="Chromosome"/>
</dbReference>
<evidence type="ECO:0000313" key="3">
    <source>
        <dbReference type="Proteomes" id="UP000199405"/>
    </source>
</evidence>
<dbReference type="Proteomes" id="UP000199405">
    <property type="component" value="Unassembled WGS sequence"/>
</dbReference>
<proteinExistence type="predicted"/>
<evidence type="ECO:0000313" key="4">
    <source>
        <dbReference type="Proteomes" id="UP000267804"/>
    </source>
</evidence>
<evidence type="ECO:0000313" key="2">
    <source>
        <dbReference type="EMBL" id="SCE89687.1"/>
    </source>
</evidence>
<dbReference type="AlphaFoldDB" id="A0A1C4W0D9"/>
<evidence type="ECO:0000313" key="1">
    <source>
        <dbReference type="EMBL" id="AYF26150.1"/>
    </source>
</evidence>
<dbReference type="KEGG" id="mtua:CSH63_01465"/>
<evidence type="ECO:0008006" key="5">
    <source>
        <dbReference type="Google" id="ProtNLM"/>
    </source>
</evidence>
<sequence>MGNLDIALKNAMNIDGAIGAALVDYTSGMTLGVAGGTGEIDLTVAAAGNTDVVRAKLRTIEMLKLDDEIEDILITLGSQYHLIRPLSNRTGKGLFLYLMVSKSRANLAMARHQLRTIEESLEL</sequence>
<dbReference type="EMBL" id="CP024087">
    <property type="protein sequence ID" value="AYF26150.1"/>
    <property type="molecule type" value="Genomic_DNA"/>
</dbReference>
<name>A0A1C4W0D9_9ACTN</name>
<organism evidence="1 4">
    <name type="scientific">Micromonospora tulbaghiae</name>
    <dbReference type="NCBI Taxonomy" id="479978"/>
    <lineage>
        <taxon>Bacteria</taxon>
        <taxon>Bacillati</taxon>
        <taxon>Actinomycetota</taxon>
        <taxon>Actinomycetes</taxon>
        <taxon>Micromonosporales</taxon>
        <taxon>Micromonosporaceae</taxon>
        <taxon>Micromonospora</taxon>
    </lineage>
</organism>
<reference evidence="1 4" key="2">
    <citation type="submission" date="2017-10" db="EMBL/GenBank/DDBJ databases">
        <title>Integration of genomic and chemical information greatly accelerates assignment of the full stereostructure of myelolactone, a potent inhibitor of myeloma from a marine-derived Micromonospora.</title>
        <authorList>
            <person name="Kim M.C."/>
            <person name="Machado H."/>
            <person name="Jensen P.R."/>
            <person name="Fenical W."/>
        </authorList>
    </citation>
    <scope>NUCLEOTIDE SEQUENCE [LARGE SCALE GENOMIC DNA]</scope>
    <source>
        <strain evidence="1 4">CNY-010</strain>
    </source>
</reference>
<protein>
    <recommendedName>
        <fullName evidence="5">Roadblock/LAMTOR2 domain-containing protein</fullName>
    </recommendedName>
</protein>